<dbReference type="Gene3D" id="1.10.510.10">
    <property type="entry name" value="Transferase(Phosphotransferase) domain 1"/>
    <property type="match status" value="1"/>
</dbReference>
<dbReference type="PANTHER" id="PTHR44305:SF2">
    <property type="entry name" value="SI:DKEY-192D15.2"/>
    <property type="match status" value="1"/>
</dbReference>
<dbReference type="EMBL" id="ML976980">
    <property type="protein sequence ID" value="KAF1961854.1"/>
    <property type="molecule type" value="Genomic_DNA"/>
</dbReference>
<evidence type="ECO:0000256" key="1">
    <source>
        <dbReference type="SAM" id="MobiDB-lite"/>
    </source>
</evidence>
<evidence type="ECO:0000313" key="3">
    <source>
        <dbReference type="EMBL" id="KAF1961854.1"/>
    </source>
</evidence>
<dbReference type="AlphaFoldDB" id="A0A6A5UAX9"/>
<sequence length="688" mass="78640">MAAPPPQHDYATQRMIEWARLYDQNDEEIRRSEALPGWLREDYRFFCIGYKTARREFQVENDETWTAWLASTEDDRLATIQAGIHNPDPRLLDRNFVLGGNPQVSEALRRQRSNAVRTRLIDYIIGCRVEYPDWDDDVILRQWSRGYRTERLIRTGRIFYDRYQNRVERGISYDQDHDYILHGMDGIFTTHEPTRQDLMHMGAFMNIISGEVGDWVYERTLSIKPGRTTSRVVHLISRVVDNTVVTRVAVKIHGAEDMDTLDAANEREFRLQHLLTEQADLIGIGDCEIARLYGIVTRFRLGSGMHLGYGYMEFCRSGTLAELIRNKGAQQFPELFIWLVFRNLAKAILIMQAGILMPDHEPLFNLRVANHLIPTRDQGWFPLVNLDIKPSNVCLTGRNVVYPAFEVAKMIDFGDTVRAIVGNDGTYPNLPKNWGTEGWRAPEAQTGQHQFADAILTSQASIFSTALVILSLIEGREILYDPNMPITNLSPTYNNAYSTQLVDLVFDCLAPNPDERPSLMEVLYETKEGIRRWQQANGDMTGVRLDDTAEAWRMRFEREEIPLGHQLPPDWMAGKRRALDIESEDELEEGNDNDGEDDDGGHNIGGGSDDDDEGDDDDEEFDDDGGDDHNGGSDDDDVLDEKIEFLDDELEFDGEDIFGGELGFEAGHRFFDDDEESDDEAADDDIWD</sequence>
<dbReference type="GO" id="GO:0004672">
    <property type="term" value="F:protein kinase activity"/>
    <property type="evidence" value="ECO:0007669"/>
    <property type="project" value="InterPro"/>
</dbReference>
<feature type="compositionally biased region" description="Acidic residues" evidence="1">
    <location>
        <begin position="672"/>
        <end position="688"/>
    </location>
</feature>
<evidence type="ECO:0000313" key="4">
    <source>
        <dbReference type="Proteomes" id="UP000800035"/>
    </source>
</evidence>
<reference evidence="3" key="1">
    <citation type="journal article" date="2020" name="Stud. Mycol.">
        <title>101 Dothideomycetes genomes: a test case for predicting lifestyles and emergence of pathogens.</title>
        <authorList>
            <person name="Haridas S."/>
            <person name="Albert R."/>
            <person name="Binder M."/>
            <person name="Bloem J."/>
            <person name="Labutti K."/>
            <person name="Salamov A."/>
            <person name="Andreopoulos B."/>
            <person name="Baker S."/>
            <person name="Barry K."/>
            <person name="Bills G."/>
            <person name="Bluhm B."/>
            <person name="Cannon C."/>
            <person name="Castanera R."/>
            <person name="Culley D."/>
            <person name="Daum C."/>
            <person name="Ezra D."/>
            <person name="Gonzalez J."/>
            <person name="Henrissat B."/>
            <person name="Kuo A."/>
            <person name="Liang C."/>
            <person name="Lipzen A."/>
            <person name="Lutzoni F."/>
            <person name="Magnuson J."/>
            <person name="Mondo S."/>
            <person name="Nolan M."/>
            <person name="Ohm R."/>
            <person name="Pangilinan J."/>
            <person name="Park H.-J."/>
            <person name="Ramirez L."/>
            <person name="Alfaro M."/>
            <person name="Sun H."/>
            <person name="Tritt A."/>
            <person name="Yoshinaga Y."/>
            <person name="Zwiers L.-H."/>
            <person name="Turgeon B."/>
            <person name="Goodwin S."/>
            <person name="Spatafora J."/>
            <person name="Crous P."/>
            <person name="Grigoriev I."/>
        </authorList>
    </citation>
    <scope>NUCLEOTIDE SEQUENCE</scope>
    <source>
        <strain evidence="3">CBS 675.92</strain>
    </source>
</reference>
<dbReference type="InterPro" id="IPR011009">
    <property type="entry name" value="Kinase-like_dom_sf"/>
</dbReference>
<dbReference type="SMART" id="SM00220">
    <property type="entry name" value="S_TKc"/>
    <property type="match status" value="1"/>
</dbReference>
<keyword evidence="3" id="KW-0418">Kinase</keyword>
<feature type="domain" description="Protein kinase" evidence="2">
    <location>
        <begin position="219"/>
        <end position="530"/>
    </location>
</feature>
<keyword evidence="3" id="KW-0808">Transferase</keyword>
<feature type="region of interest" description="Disordered" evidence="1">
    <location>
        <begin position="583"/>
        <end position="641"/>
    </location>
</feature>
<dbReference type="PROSITE" id="PS50011">
    <property type="entry name" value="PROTEIN_KINASE_DOM"/>
    <property type="match status" value="1"/>
</dbReference>
<feature type="region of interest" description="Disordered" evidence="1">
    <location>
        <begin position="668"/>
        <end position="688"/>
    </location>
</feature>
<dbReference type="OrthoDB" id="310217at2759"/>
<organism evidence="3 4">
    <name type="scientific">Byssothecium circinans</name>
    <dbReference type="NCBI Taxonomy" id="147558"/>
    <lineage>
        <taxon>Eukaryota</taxon>
        <taxon>Fungi</taxon>
        <taxon>Dikarya</taxon>
        <taxon>Ascomycota</taxon>
        <taxon>Pezizomycotina</taxon>
        <taxon>Dothideomycetes</taxon>
        <taxon>Pleosporomycetidae</taxon>
        <taxon>Pleosporales</taxon>
        <taxon>Massarineae</taxon>
        <taxon>Massarinaceae</taxon>
        <taxon>Byssothecium</taxon>
    </lineage>
</organism>
<dbReference type="GO" id="GO:0005524">
    <property type="term" value="F:ATP binding"/>
    <property type="evidence" value="ECO:0007669"/>
    <property type="project" value="InterPro"/>
</dbReference>
<proteinExistence type="predicted"/>
<feature type="compositionally biased region" description="Acidic residues" evidence="1">
    <location>
        <begin position="608"/>
        <end position="626"/>
    </location>
</feature>
<dbReference type="PANTHER" id="PTHR44305">
    <property type="entry name" value="SI:DKEY-192D15.2-RELATED"/>
    <property type="match status" value="1"/>
</dbReference>
<gene>
    <name evidence="3" type="ORF">CC80DRAFT_574552</name>
</gene>
<feature type="compositionally biased region" description="Acidic residues" evidence="1">
    <location>
        <begin position="583"/>
        <end position="599"/>
    </location>
</feature>
<accession>A0A6A5UAX9</accession>
<dbReference type="InterPro" id="IPR053083">
    <property type="entry name" value="TF_kinase-domain_protein"/>
</dbReference>
<dbReference type="InterPro" id="IPR000719">
    <property type="entry name" value="Prot_kinase_dom"/>
</dbReference>
<name>A0A6A5UAX9_9PLEO</name>
<dbReference type="SUPFAM" id="SSF56112">
    <property type="entry name" value="Protein kinase-like (PK-like)"/>
    <property type="match status" value="1"/>
</dbReference>
<dbReference type="Pfam" id="PF00069">
    <property type="entry name" value="Pkinase"/>
    <property type="match status" value="1"/>
</dbReference>
<keyword evidence="4" id="KW-1185">Reference proteome</keyword>
<evidence type="ECO:0000259" key="2">
    <source>
        <dbReference type="PROSITE" id="PS50011"/>
    </source>
</evidence>
<protein>
    <submittedName>
        <fullName evidence="3">Kinase-like protein</fullName>
    </submittedName>
</protein>
<dbReference type="Proteomes" id="UP000800035">
    <property type="component" value="Unassembled WGS sequence"/>
</dbReference>